<proteinExistence type="predicted"/>
<sequence length="112" mass="12413">MSGLVCSDDRLVQGRMQHTNALLCTKNTFVTNDGSATDEENARVPKAGTASTRLHQLWGQKRISKDAHIKSHYGLYCFRAGSLSNFGRRICDISRSLTTNISRVQLRSAGTR</sequence>
<organism evidence="1 2">
    <name type="scientific">Opisthorchis viverrini</name>
    <name type="common">Southeast Asian liver fluke</name>
    <dbReference type="NCBI Taxonomy" id="6198"/>
    <lineage>
        <taxon>Eukaryota</taxon>
        <taxon>Metazoa</taxon>
        <taxon>Spiralia</taxon>
        <taxon>Lophotrochozoa</taxon>
        <taxon>Platyhelminthes</taxon>
        <taxon>Trematoda</taxon>
        <taxon>Digenea</taxon>
        <taxon>Opisthorchiida</taxon>
        <taxon>Opisthorchiata</taxon>
        <taxon>Opisthorchiidae</taxon>
        <taxon>Opisthorchis</taxon>
    </lineage>
</organism>
<dbReference type="EMBL" id="KL596628">
    <property type="protein sequence ID" value="KER33093.1"/>
    <property type="molecule type" value="Genomic_DNA"/>
</dbReference>
<dbReference type="Proteomes" id="UP000054324">
    <property type="component" value="Unassembled WGS sequence"/>
</dbReference>
<gene>
    <name evidence="1" type="ORF">T265_00989</name>
</gene>
<accession>A0A075A056</accession>
<evidence type="ECO:0000313" key="2">
    <source>
        <dbReference type="Proteomes" id="UP000054324"/>
    </source>
</evidence>
<protein>
    <submittedName>
        <fullName evidence="1">Uncharacterized protein</fullName>
    </submittedName>
</protein>
<reference evidence="1 2" key="1">
    <citation type="submission" date="2013-11" db="EMBL/GenBank/DDBJ databases">
        <title>Opisthorchis viverrini - life in the bile duct.</title>
        <authorList>
            <person name="Young N.D."/>
            <person name="Nagarajan N."/>
            <person name="Lin S.J."/>
            <person name="Korhonen P.K."/>
            <person name="Jex A.R."/>
            <person name="Hall R.S."/>
            <person name="Safavi-Hemami H."/>
            <person name="Kaewkong W."/>
            <person name="Bertrand D."/>
            <person name="Gao S."/>
            <person name="Seet Q."/>
            <person name="Wongkham S."/>
            <person name="Teh B.T."/>
            <person name="Wongkham C."/>
            <person name="Intapan P.M."/>
            <person name="Maleewong W."/>
            <person name="Yang X."/>
            <person name="Hu M."/>
            <person name="Wang Z."/>
            <person name="Hofmann A."/>
            <person name="Sternberg P.W."/>
            <person name="Tan P."/>
            <person name="Wang J."/>
            <person name="Gasser R.B."/>
        </authorList>
    </citation>
    <scope>NUCLEOTIDE SEQUENCE [LARGE SCALE GENOMIC DNA]</scope>
</reference>
<dbReference type="GeneID" id="20315177"/>
<keyword evidence="2" id="KW-1185">Reference proteome</keyword>
<dbReference type="CTD" id="20315177"/>
<dbReference type="KEGG" id="ovi:T265_00989"/>
<evidence type="ECO:0000313" key="1">
    <source>
        <dbReference type="EMBL" id="KER33093.1"/>
    </source>
</evidence>
<name>A0A075A056_OPIVI</name>
<dbReference type="RefSeq" id="XP_009163168.1">
    <property type="nucleotide sequence ID" value="XM_009164904.1"/>
</dbReference>
<dbReference type="AlphaFoldDB" id="A0A075A056"/>